<accession>A0A9P4NLT3</accession>
<evidence type="ECO:0000313" key="3">
    <source>
        <dbReference type="EMBL" id="KAF2426254.1"/>
    </source>
</evidence>
<dbReference type="InterPro" id="IPR051035">
    <property type="entry name" value="Mito_inheritance_9"/>
</dbReference>
<organism evidence="3 4">
    <name type="scientific">Tothia fuscella</name>
    <dbReference type="NCBI Taxonomy" id="1048955"/>
    <lineage>
        <taxon>Eukaryota</taxon>
        <taxon>Fungi</taxon>
        <taxon>Dikarya</taxon>
        <taxon>Ascomycota</taxon>
        <taxon>Pezizomycotina</taxon>
        <taxon>Dothideomycetes</taxon>
        <taxon>Pleosporomycetidae</taxon>
        <taxon>Venturiales</taxon>
        <taxon>Cylindrosympodiaceae</taxon>
        <taxon>Tothia</taxon>
    </lineage>
</organism>
<dbReference type="EMBL" id="MU007065">
    <property type="protein sequence ID" value="KAF2426254.1"/>
    <property type="molecule type" value="Genomic_DNA"/>
</dbReference>
<reference evidence="3" key="1">
    <citation type="journal article" date="2020" name="Stud. Mycol.">
        <title>101 Dothideomycetes genomes: a test case for predicting lifestyles and emergence of pathogens.</title>
        <authorList>
            <person name="Haridas S."/>
            <person name="Albert R."/>
            <person name="Binder M."/>
            <person name="Bloem J."/>
            <person name="Labutti K."/>
            <person name="Salamov A."/>
            <person name="Andreopoulos B."/>
            <person name="Baker S."/>
            <person name="Barry K."/>
            <person name="Bills G."/>
            <person name="Bluhm B."/>
            <person name="Cannon C."/>
            <person name="Castanera R."/>
            <person name="Culley D."/>
            <person name="Daum C."/>
            <person name="Ezra D."/>
            <person name="Gonzalez J."/>
            <person name="Henrissat B."/>
            <person name="Kuo A."/>
            <person name="Liang C."/>
            <person name="Lipzen A."/>
            <person name="Lutzoni F."/>
            <person name="Magnuson J."/>
            <person name="Mondo S."/>
            <person name="Nolan M."/>
            <person name="Ohm R."/>
            <person name="Pangilinan J."/>
            <person name="Park H.-J."/>
            <person name="Ramirez L."/>
            <person name="Alfaro M."/>
            <person name="Sun H."/>
            <person name="Tritt A."/>
            <person name="Yoshinaga Y."/>
            <person name="Zwiers L.-H."/>
            <person name="Turgeon B."/>
            <person name="Goodwin S."/>
            <person name="Spatafora J."/>
            <person name="Crous P."/>
            <person name="Grigoriev I."/>
        </authorList>
    </citation>
    <scope>NUCLEOTIDE SEQUENCE</scope>
    <source>
        <strain evidence="3">CBS 130266</strain>
    </source>
</reference>
<protein>
    <submittedName>
        <fullName evidence="3">Kinase-like protein</fullName>
    </submittedName>
</protein>
<gene>
    <name evidence="3" type="ORF">EJ08DRAFT_376155</name>
</gene>
<dbReference type="Gene3D" id="3.90.1200.10">
    <property type="match status" value="1"/>
</dbReference>
<dbReference type="InterPro" id="IPR011009">
    <property type="entry name" value="Kinase-like_dom_sf"/>
</dbReference>
<dbReference type="PANTHER" id="PTHR36091">
    <property type="entry name" value="ALTERED INHERITANCE OF MITOCHONDRIA PROTEIN 9, MITOCHONDRIAL"/>
    <property type="match status" value="1"/>
</dbReference>
<feature type="domain" description="Aminoglycoside phosphotransferase" evidence="2">
    <location>
        <begin position="3"/>
        <end position="279"/>
    </location>
</feature>
<keyword evidence="3" id="KW-0418">Kinase</keyword>
<feature type="compositionally biased region" description="Polar residues" evidence="1">
    <location>
        <begin position="478"/>
        <end position="489"/>
    </location>
</feature>
<dbReference type="GO" id="GO:0016301">
    <property type="term" value="F:kinase activity"/>
    <property type="evidence" value="ECO:0007669"/>
    <property type="project" value="UniProtKB-KW"/>
</dbReference>
<evidence type="ECO:0000256" key="1">
    <source>
        <dbReference type="SAM" id="MobiDB-lite"/>
    </source>
</evidence>
<dbReference type="Pfam" id="PF01636">
    <property type="entry name" value="APH"/>
    <property type="match status" value="1"/>
</dbReference>
<dbReference type="OrthoDB" id="2968323at2759"/>
<evidence type="ECO:0000259" key="2">
    <source>
        <dbReference type="Pfam" id="PF01636"/>
    </source>
</evidence>
<dbReference type="InterPro" id="IPR002575">
    <property type="entry name" value="Aminoglycoside_PTrfase"/>
</dbReference>
<keyword evidence="4" id="KW-1185">Reference proteome</keyword>
<name>A0A9P4NLT3_9PEZI</name>
<dbReference type="SUPFAM" id="SSF56112">
    <property type="entry name" value="Protein kinase-like (PK-like)"/>
    <property type="match status" value="1"/>
</dbReference>
<keyword evidence="3" id="KW-0808">Transferase</keyword>
<dbReference type="Gene3D" id="3.30.200.20">
    <property type="entry name" value="Phosphorylase Kinase, domain 1"/>
    <property type="match status" value="1"/>
</dbReference>
<sequence>MSKIGEGNFNKVFKLTMEDQSTVIARIPHPNAGPPRMTTASEVATMDFARSVLGIPVPKVLGYCVDAANLVGSEYILMEVAKGAQLSDVWDNMEIDDQAKVVDSVIEIEAKFLSISFARSGALFFAKDMPDCTPAEISGEVSEVAKEEVRSRFVLGPTVEREFWADERAQMNLDRGPWTSAGAYMEAIAYREISWHEKYATPKALSVPLSSSAAQKSPDAHIELLRKYLSIIAKILPTEEDLLLPTLWHRDLHRGNVFVHNDEVSSIIDWQSVWVGPRILRARTPQLVDYNGEIQTKLPENFKDLNPVEKTRVRENVRRSILLYIYETATAKRNPSLYRVMRCPYGKTLDQLLEFASDSWDGDILPLREVLIRIERDWNLIDTTSACPYHFSREEIAQHRRDGDGFNETAEFWENLEGRIHRTGYTSHQDFEDAVAYFAELRKVGLESLKGEERETFDLQTQWLLDHTHDDEPGGSIPSATRKTVASAV</sequence>
<dbReference type="AlphaFoldDB" id="A0A9P4NLT3"/>
<proteinExistence type="predicted"/>
<dbReference type="PANTHER" id="PTHR36091:SF2">
    <property type="entry name" value="AMINOGLYCOSIDE PHOSPHOTRANSFERASE DOMAIN-CONTAINING PROTEIN"/>
    <property type="match status" value="1"/>
</dbReference>
<dbReference type="Proteomes" id="UP000800235">
    <property type="component" value="Unassembled WGS sequence"/>
</dbReference>
<comment type="caution">
    <text evidence="3">The sequence shown here is derived from an EMBL/GenBank/DDBJ whole genome shotgun (WGS) entry which is preliminary data.</text>
</comment>
<dbReference type="GO" id="GO:0005739">
    <property type="term" value="C:mitochondrion"/>
    <property type="evidence" value="ECO:0007669"/>
    <property type="project" value="TreeGrafter"/>
</dbReference>
<evidence type="ECO:0000313" key="4">
    <source>
        <dbReference type="Proteomes" id="UP000800235"/>
    </source>
</evidence>
<feature type="region of interest" description="Disordered" evidence="1">
    <location>
        <begin position="468"/>
        <end position="489"/>
    </location>
</feature>